<dbReference type="Proteomes" id="UP001519344">
    <property type="component" value="Unassembled WGS sequence"/>
</dbReference>
<dbReference type="Pfam" id="PF15580">
    <property type="entry name" value="Imm53"/>
    <property type="match status" value="1"/>
</dbReference>
<protein>
    <recommendedName>
        <fullName evidence="3">Rhodanese-related sulfurtransferase</fullName>
    </recommendedName>
</protein>
<dbReference type="InterPro" id="IPR028228">
    <property type="entry name" value="Imm53"/>
</dbReference>
<gene>
    <name evidence="1" type="ORF">J2Z65_007104</name>
</gene>
<sequence length="96" mass="11291">MNLIECLEDWYLSQCDGDWEHCYGLKIGTLDNPGWSVKINLQETTLENKPFESLVKERTEHDWIHCRLKEGYFEGFGGPKNLGEILLIFKDWVELN</sequence>
<evidence type="ECO:0000313" key="2">
    <source>
        <dbReference type="Proteomes" id="UP001519344"/>
    </source>
</evidence>
<dbReference type="RefSeq" id="WP_167064886.1">
    <property type="nucleotide sequence ID" value="NZ_JAAOZR010000040.1"/>
</dbReference>
<name>A0ABS4IA74_9BACL</name>
<dbReference type="EMBL" id="JAGGKV010000044">
    <property type="protein sequence ID" value="MBP1967822.1"/>
    <property type="molecule type" value="Genomic_DNA"/>
</dbReference>
<accession>A0ABS4IA74</accession>
<evidence type="ECO:0000313" key="1">
    <source>
        <dbReference type="EMBL" id="MBP1967822.1"/>
    </source>
</evidence>
<reference evidence="1 2" key="1">
    <citation type="submission" date="2021-03" db="EMBL/GenBank/DDBJ databases">
        <title>Genomic Encyclopedia of Type Strains, Phase IV (KMG-IV): sequencing the most valuable type-strain genomes for metagenomic binning, comparative biology and taxonomic classification.</title>
        <authorList>
            <person name="Goeker M."/>
        </authorList>
    </citation>
    <scope>NUCLEOTIDE SEQUENCE [LARGE SCALE GENOMIC DNA]</scope>
    <source>
        <strain evidence="1 2">DSM 24950</strain>
    </source>
</reference>
<keyword evidence="2" id="KW-1185">Reference proteome</keyword>
<organism evidence="1 2">
    <name type="scientific">Paenibacillus aceris</name>
    <dbReference type="NCBI Taxonomy" id="869555"/>
    <lineage>
        <taxon>Bacteria</taxon>
        <taxon>Bacillati</taxon>
        <taxon>Bacillota</taxon>
        <taxon>Bacilli</taxon>
        <taxon>Bacillales</taxon>
        <taxon>Paenibacillaceae</taxon>
        <taxon>Paenibacillus</taxon>
    </lineage>
</organism>
<proteinExistence type="predicted"/>
<evidence type="ECO:0008006" key="3">
    <source>
        <dbReference type="Google" id="ProtNLM"/>
    </source>
</evidence>
<comment type="caution">
    <text evidence="1">The sequence shown here is derived from an EMBL/GenBank/DDBJ whole genome shotgun (WGS) entry which is preliminary data.</text>
</comment>